<evidence type="ECO:0000313" key="2">
    <source>
        <dbReference type="EMBL" id="ABY95581.1"/>
    </source>
</evidence>
<dbReference type="InterPro" id="IPR006842">
    <property type="entry name" value="Transposase_31"/>
</dbReference>
<feature type="domain" description="Transposase (putative) YhgA-like" evidence="1">
    <location>
        <begin position="43"/>
        <end position="174"/>
    </location>
</feature>
<dbReference type="STRING" id="340099.Teth39_1950"/>
<evidence type="ECO:0000259" key="1">
    <source>
        <dbReference type="Pfam" id="PF04754"/>
    </source>
</evidence>
<dbReference type="PANTHER" id="PTHR34613:SF1">
    <property type="entry name" value="SLL6017 PROTEIN"/>
    <property type="match status" value="1"/>
</dbReference>
<evidence type="ECO:0000313" key="3">
    <source>
        <dbReference type="Proteomes" id="UP000002156"/>
    </source>
</evidence>
<dbReference type="EMBL" id="CP000924">
    <property type="protein sequence ID" value="ABY95581.1"/>
    <property type="molecule type" value="Genomic_DNA"/>
</dbReference>
<dbReference type="Proteomes" id="UP000002156">
    <property type="component" value="Chromosome"/>
</dbReference>
<accession>B0KCX4</accession>
<sequence>MSQKYDITIKDIFSNMADDITAYFLGLTYTKTDELNIEFTKVEKRQSDIVLKCTTEKGDIAVHLEFQSDNDDKMPYRMLRYSLEIMEKYNLTPYQLVIYMGKNDLRMENKLDYNLGEENILDYRYKIIDVGTIKFLDITKTDYYDLYALLPIMDRERRKTEGEKYLKECVEAIKNIPIDINKKKDITFKAEILSGLVYSREVIERVFTEVMEMLRIEESEAYKMILEKGAKEKSLRIAKELLKEGMDINKIAKITELSIEEIKKLMN</sequence>
<dbReference type="KEGG" id="tpd:Teth39_1950"/>
<gene>
    <name evidence="2" type="ordered locus">Teth39_1950</name>
</gene>
<dbReference type="PANTHER" id="PTHR34613">
    <property type="entry name" value="SLL0800 PROTEIN"/>
    <property type="match status" value="1"/>
</dbReference>
<protein>
    <recommendedName>
        <fullName evidence="1">Transposase (putative) YhgA-like domain-containing protein</fullName>
    </recommendedName>
</protein>
<dbReference type="RefSeq" id="WP_003867028.1">
    <property type="nucleotide sequence ID" value="NC_010321.1"/>
</dbReference>
<name>B0KCX4_THEP3</name>
<keyword evidence="3" id="KW-1185">Reference proteome</keyword>
<dbReference type="HOGENOM" id="CLU_078756_0_0_9"/>
<organism evidence="2 3">
    <name type="scientific">Thermoanaerobacter pseudethanolicus (strain ATCC 33223 / 39E)</name>
    <name type="common">Clostridium thermohydrosulfuricum</name>
    <dbReference type="NCBI Taxonomy" id="340099"/>
    <lineage>
        <taxon>Bacteria</taxon>
        <taxon>Bacillati</taxon>
        <taxon>Bacillota</taxon>
        <taxon>Clostridia</taxon>
        <taxon>Thermoanaerobacterales</taxon>
        <taxon>Thermoanaerobacteraceae</taxon>
        <taxon>Thermoanaerobacter</taxon>
    </lineage>
</organism>
<dbReference type="eggNOG" id="COG5464">
    <property type="taxonomic scope" value="Bacteria"/>
</dbReference>
<dbReference type="AlphaFoldDB" id="B0KCX4"/>
<proteinExistence type="predicted"/>
<dbReference type="Pfam" id="PF04754">
    <property type="entry name" value="Transposase_31"/>
    <property type="match status" value="1"/>
</dbReference>
<reference evidence="3" key="1">
    <citation type="submission" date="2008-01" db="EMBL/GenBank/DDBJ databases">
        <title>Complete sequence of Thermoanaerobacter pseudethanolicus 39E.</title>
        <authorList>
            <person name="Copeland A."/>
            <person name="Lucas S."/>
            <person name="Lapidus A."/>
            <person name="Barry K."/>
            <person name="Glavina del Rio T."/>
            <person name="Dalin E."/>
            <person name="Tice H."/>
            <person name="Pitluck S."/>
            <person name="Bruce D."/>
            <person name="Goodwin L."/>
            <person name="Saunders E."/>
            <person name="Brettin T."/>
            <person name="Detter J.C."/>
            <person name="Han C."/>
            <person name="Schmutz J."/>
            <person name="Larimer F."/>
            <person name="Land M."/>
            <person name="Hauser L."/>
            <person name="Kyrpides N."/>
            <person name="Lykidis A."/>
            <person name="Hemme C."/>
            <person name="Fields M.W."/>
            <person name="He Z."/>
            <person name="Zhou J."/>
            <person name="Richardson P."/>
        </authorList>
    </citation>
    <scope>NUCLEOTIDE SEQUENCE [LARGE SCALE GENOMIC DNA]</scope>
    <source>
        <strain evidence="3">ATCC 33223 / DSM 2355 / 39E</strain>
    </source>
</reference>